<dbReference type="AlphaFoldDB" id="A0A9P0L8T5"/>
<comment type="caution">
    <text evidence="1">The sequence shown here is derived from an EMBL/GenBank/DDBJ whole genome shotgun (WGS) entry which is preliminary data.</text>
</comment>
<sequence length="47" mass="5790">MSLFHITDTIRFQCLRLYLIYQNKNLNKYNSILNFKSCRLPTYIIFK</sequence>
<accession>A0A9P0L8T5</accession>
<keyword evidence="2" id="KW-1185">Reference proteome</keyword>
<evidence type="ECO:0000313" key="2">
    <source>
        <dbReference type="Proteomes" id="UP001152888"/>
    </source>
</evidence>
<protein>
    <submittedName>
        <fullName evidence="1">Uncharacterized protein</fullName>
    </submittedName>
</protein>
<evidence type="ECO:0000313" key="1">
    <source>
        <dbReference type="EMBL" id="CAH1988500.1"/>
    </source>
</evidence>
<dbReference type="EMBL" id="CAKOFQ010007046">
    <property type="protein sequence ID" value="CAH1988500.1"/>
    <property type="molecule type" value="Genomic_DNA"/>
</dbReference>
<gene>
    <name evidence="1" type="ORF">ACAOBT_LOCUS18524</name>
</gene>
<proteinExistence type="predicted"/>
<reference evidence="1" key="1">
    <citation type="submission" date="2022-03" db="EMBL/GenBank/DDBJ databases">
        <authorList>
            <person name="Sayadi A."/>
        </authorList>
    </citation>
    <scope>NUCLEOTIDE SEQUENCE</scope>
</reference>
<dbReference type="Proteomes" id="UP001152888">
    <property type="component" value="Unassembled WGS sequence"/>
</dbReference>
<name>A0A9P0L8T5_ACAOB</name>
<organism evidence="1 2">
    <name type="scientific">Acanthoscelides obtectus</name>
    <name type="common">Bean weevil</name>
    <name type="synonym">Bruchus obtectus</name>
    <dbReference type="NCBI Taxonomy" id="200917"/>
    <lineage>
        <taxon>Eukaryota</taxon>
        <taxon>Metazoa</taxon>
        <taxon>Ecdysozoa</taxon>
        <taxon>Arthropoda</taxon>
        <taxon>Hexapoda</taxon>
        <taxon>Insecta</taxon>
        <taxon>Pterygota</taxon>
        <taxon>Neoptera</taxon>
        <taxon>Endopterygota</taxon>
        <taxon>Coleoptera</taxon>
        <taxon>Polyphaga</taxon>
        <taxon>Cucujiformia</taxon>
        <taxon>Chrysomeloidea</taxon>
        <taxon>Chrysomelidae</taxon>
        <taxon>Bruchinae</taxon>
        <taxon>Bruchini</taxon>
        <taxon>Acanthoscelides</taxon>
    </lineage>
</organism>